<feature type="domain" description="SIS" evidence="3">
    <location>
        <begin position="202"/>
        <end position="336"/>
    </location>
</feature>
<dbReference type="InterPro" id="IPR035490">
    <property type="entry name" value="GlmS/FrlB_SIS"/>
</dbReference>
<dbReference type="GO" id="GO:0004360">
    <property type="term" value="F:glutamine-fructose-6-phosphate transaminase (isomerizing) activity"/>
    <property type="evidence" value="ECO:0007669"/>
    <property type="project" value="UniProtKB-EC"/>
</dbReference>
<dbReference type="Proteomes" id="UP000009134">
    <property type="component" value="Chromosome"/>
</dbReference>
<dbReference type="GO" id="GO:0097367">
    <property type="term" value="F:carbohydrate derivative binding"/>
    <property type="evidence" value="ECO:0007669"/>
    <property type="project" value="InterPro"/>
</dbReference>
<dbReference type="InterPro" id="IPR001347">
    <property type="entry name" value="SIS_dom"/>
</dbReference>
<dbReference type="eggNOG" id="COG2222">
    <property type="taxonomic scope" value="Bacteria"/>
</dbReference>
<dbReference type="CDD" id="cd05008">
    <property type="entry name" value="SIS_GlmS_GlmD_1"/>
    <property type="match status" value="1"/>
</dbReference>
<dbReference type="RefSeq" id="WP_011446057.1">
    <property type="nucleotide sequence ID" value="NC_007794.1"/>
</dbReference>
<dbReference type="Pfam" id="PF01380">
    <property type="entry name" value="SIS"/>
    <property type="match status" value="2"/>
</dbReference>
<keyword evidence="4" id="KW-0808">Transferase</keyword>
<dbReference type="EC" id="2.6.1.16" evidence="4"/>
<dbReference type="CDD" id="cd05009">
    <property type="entry name" value="SIS_GlmS_GlmD_2"/>
    <property type="match status" value="1"/>
</dbReference>
<dbReference type="GO" id="GO:1901135">
    <property type="term" value="P:carbohydrate derivative metabolic process"/>
    <property type="evidence" value="ECO:0007669"/>
    <property type="project" value="InterPro"/>
</dbReference>
<keyword evidence="5" id="KW-1185">Reference proteome</keyword>
<keyword evidence="1 4" id="KW-0032">Aminotransferase</keyword>
<keyword evidence="2" id="KW-0677">Repeat</keyword>
<gene>
    <name evidence="4" type="ordered locus">Saro_2415</name>
</gene>
<evidence type="ECO:0000256" key="2">
    <source>
        <dbReference type="ARBA" id="ARBA00022737"/>
    </source>
</evidence>
<dbReference type="InterPro" id="IPR035466">
    <property type="entry name" value="GlmS/AgaS_SIS"/>
</dbReference>
<dbReference type="EMBL" id="CP000248">
    <property type="protein sequence ID" value="ABD26851.1"/>
    <property type="molecule type" value="Genomic_DNA"/>
</dbReference>
<dbReference type="KEGG" id="nar:Saro_2415"/>
<evidence type="ECO:0000313" key="5">
    <source>
        <dbReference type="Proteomes" id="UP000009134"/>
    </source>
</evidence>
<dbReference type="PANTHER" id="PTHR10937:SF8">
    <property type="entry name" value="AMINOTRANSFERASE-RELATED"/>
    <property type="match status" value="1"/>
</dbReference>
<dbReference type="PANTHER" id="PTHR10937">
    <property type="entry name" value="GLUCOSAMINE--FRUCTOSE-6-PHOSPHATE AMINOTRANSFERASE, ISOMERIZING"/>
    <property type="match status" value="1"/>
</dbReference>
<evidence type="ECO:0000256" key="1">
    <source>
        <dbReference type="ARBA" id="ARBA00022576"/>
    </source>
</evidence>
<dbReference type="Gene3D" id="3.40.50.10490">
    <property type="entry name" value="Glucose-6-phosphate isomerase like protein, domain 1"/>
    <property type="match status" value="2"/>
</dbReference>
<dbReference type="PROSITE" id="PS51464">
    <property type="entry name" value="SIS"/>
    <property type="match status" value="2"/>
</dbReference>
<sequence>MTSVELHAEQSAMRREAAEAGTAVTRFLAHNEKNLKALAERLRAYPPNVVVTCARGSSDHAATFGKYLVETRLGIPVSSAAPSVASVFASDVRRTGSVLVAISQSGRSPDLLATVESHRAAGAYVVALVNQPDSPLEKLADCFLPLCAGPELSVAATKSFVVSLAALAAIVAWWSEDEALKDALHGLPALLDQAYARDWTALVDALAPANNLLVVGRGYGLSVAQEAALKLKETCGLHAEAFSSAEVRHGPMAIVGEGFPILALATSDASGDDVRAVAGEFSGRGARVLLADCSQSAGTLPAVPAHPVIEPILLVQSFYSAVETLARARGMEPDNPPFLRKVTETL</sequence>
<proteinExistence type="predicted"/>
<reference evidence="5" key="1">
    <citation type="submission" date="2006-01" db="EMBL/GenBank/DDBJ databases">
        <title>Complete sequence of Novosphingobium aromaticivorans DSM 12444.</title>
        <authorList>
            <consortium name="US DOE Joint Genome Institute"/>
            <person name="Copeland A."/>
            <person name="Lucas S."/>
            <person name="Lapidus A."/>
            <person name="Barry K."/>
            <person name="Detter J.C."/>
            <person name="Glavina T."/>
            <person name="Hammon N."/>
            <person name="Israni S."/>
            <person name="Pitluck S."/>
            <person name="Chain P."/>
            <person name="Malfatti S."/>
            <person name="Shin M."/>
            <person name="Vergez L."/>
            <person name="Schmutz J."/>
            <person name="Larimer F."/>
            <person name="Land M."/>
            <person name="Kyrpides N."/>
            <person name="Ivanova N."/>
            <person name="Fredrickson J."/>
            <person name="Balkwill D."/>
            <person name="Romine M.F."/>
            <person name="Richardson P."/>
        </authorList>
    </citation>
    <scope>NUCLEOTIDE SEQUENCE [LARGE SCALE GENOMIC DNA]</scope>
    <source>
        <strain evidence="5">ATCC 700278 / DSM 12444 / CCUG 56034 / CIP 105152 / NBRC 16084 / F199</strain>
    </source>
</reference>
<dbReference type="InterPro" id="IPR046348">
    <property type="entry name" value="SIS_dom_sf"/>
</dbReference>
<dbReference type="AlphaFoldDB" id="Q2G5M2"/>
<dbReference type="SUPFAM" id="SSF53697">
    <property type="entry name" value="SIS domain"/>
    <property type="match status" value="1"/>
</dbReference>
<feature type="domain" description="SIS" evidence="3">
    <location>
        <begin position="38"/>
        <end position="180"/>
    </location>
</feature>
<protein>
    <submittedName>
        <fullName evidence="4">Glutamine--fructose-6-phosphate transaminase</fullName>
        <ecNumber evidence="4">2.6.1.16</ecNumber>
    </submittedName>
</protein>
<dbReference type="STRING" id="279238.Saro_2415"/>
<dbReference type="HOGENOM" id="CLU_012520_2_1_5"/>
<evidence type="ECO:0000259" key="3">
    <source>
        <dbReference type="PROSITE" id="PS51464"/>
    </source>
</evidence>
<organism evidence="4 5">
    <name type="scientific">Novosphingobium aromaticivorans (strain ATCC 700278 / DSM 12444 / CCUG 56034 / CIP 105152 / NBRC 16084 / F199)</name>
    <dbReference type="NCBI Taxonomy" id="279238"/>
    <lineage>
        <taxon>Bacteria</taxon>
        <taxon>Pseudomonadati</taxon>
        <taxon>Pseudomonadota</taxon>
        <taxon>Alphaproteobacteria</taxon>
        <taxon>Sphingomonadales</taxon>
        <taxon>Sphingomonadaceae</taxon>
        <taxon>Novosphingobium</taxon>
    </lineage>
</organism>
<dbReference type="DNASU" id="3916734"/>
<accession>Q2G5M2</accession>
<name>Q2G5M2_NOVAD</name>
<evidence type="ECO:0000313" key="4">
    <source>
        <dbReference type="EMBL" id="ABD26851.1"/>
    </source>
</evidence>